<dbReference type="InterPro" id="IPR022781">
    <property type="entry name" value="Flagellar_biosynth_FliO"/>
</dbReference>
<dbReference type="AlphaFoldDB" id="A0A1I5QIN4"/>
<sequence>MTADSYIQFISVLLIFVVILAVTYYVTKFLAGYQKEKSNLGNIEVIETGRLTTNKYIQIVRLGDKYMAVAVGKDEITALCEIDKDSLKLADDESQNASFKEIFDKFKSEIKGK</sequence>
<dbReference type="Proteomes" id="UP000182624">
    <property type="component" value="Unassembled WGS sequence"/>
</dbReference>
<evidence type="ECO:0000256" key="1">
    <source>
        <dbReference type="ARBA" id="ARBA00004236"/>
    </source>
</evidence>
<dbReference type="OrthoDB" id="9797155at2"/>
<evidence type="ECO:0000256" key="6">
    <source>
        <dbReference type="SAM" id="Phobius"/>
    </source>
</evidence>
<name>A0A1I5QIN4_9FIRM</name>
<comment type="subcellular location">
    <subcellularLocation>
        <location evidence="1">Cell membrane</location>
    </subcellularLocation>
</comment>
<keyword evidence="3 6" id="KW-0812">Transmembrane</keyword>
<keyword evidence="7" id="KW-0282">Flagellum</keyword>
<proteinExistence type="predicted"/>
<dbReference type="EMBL" id="FOXO01000002">
    <property type="protein sequence ID" value="SFP46174.1"/>
    <property type="molecule type" value="Genomic_DNA"/>
</dbReference>
<dbReference type="Pfam" id="PF04347">
    <property type="entry name" value="FliO"/>
    <property type="match status" value="1"/>
</dbReference>
<accession>A0A1I5QIN4</accession>
<evidence type="ECO:0000256" key="5">
    <source>
        <dbReference type="ARBA" id="ARBA00023136"/>
    </source>
</evidence>
<dbReference type="GO" id="GO:0044781">
    <property type="term" value="P:bacterial-type flagellum organization"/>
    <property type="evidence" value="ECO:0007669"/>
    <property type="project" value="InterPro"/>
</dbReference>
<keyword evidence="8" id="KW-1185">Reference proteome</keyword>
<keyword evidence="5 6" id="KW-0472">Membrane</keyword>
<evidence type="ECO:0000256" key="2">
    <source>
        <dbReference type="ARBA" id="ARBA00022475"/>
    </source>
</evidence>
<feature type="transmembrane region" description="Helical" evidence="6">
    <location>
        <begin position="6"/>
        <end position="27"/>
    </location>
</feature>
<keyword evidence="7" id="KW-0969">Cilium</keyword>
<organism evidence="7 8">
    <name type="scientific">Butyrivibrio proteoclasticus</name>
    <dbReference type="NCBI Taxonomy" id="43305"/>
    <lineage>
        <taxon>Bacteria</taxon>
        <taxon>Bacillati</taxon>
        <taxon>Bacillota</taxon>
        <taxon>Clostridia</taxon>
        <taxon>Lachnospirales</taxon>
        <taxon>Lachnospiraceae</taxon>
        <taxon>Butyrivibrio</taxon>
    </lineage>
</organism>
<evidence type="ECO:0000313" key="8">
    <source>
        <dbReference type="Proteomes" id="UP000182624"/>
    </source>
</evidence>
<keyword evidence="2" id="KW-1003">Cell membrane</keyword>
<evidence type="ECO:0000256" key="3">
    <source>
        <dbReference type="ARBA" id="ARBA00022692"/>
    </source>
</evidence>
<reference evidence="8" key="1">
    <citation type="submission" date="2016-10" db="EMBL/GenBank/DDBJ databases">
        <authorList>
            <person name="Varghese N."/>
            <person name="Submissions S."/>
        </authorList>
    </citation>
    <scope>NUCLEOTIDE SEQUENCE [LARGE SCALE GENOMIC DNA]</scope>
    <source>
        <strain evidence="8">P18</strain>
    </source>
</reference>
<evidence type="ECO:0000256" key="4">
    <source>
        <dbReference type="ARBA" id="ARBA00022989"/>
    </source>
</evidence>
<dbReference type="RefSeq" id="WP_074883567.1">
    <property type="nucleotide sequence ID" value="NZ_FOXO01000002.1"/>
</dbReference>
<evidence type="ECO:0000313" key="7">
    <source>
        <dbReference type="EMBL" id="SFP46174.1"/>
    </source>
</evidence>
<keyword evidence="7" id="KW-0966">Cell projection</keyword>
<gene>
    <name evidence="7" type="ORF">SAMN04487928_102150</name>
</gene>
<dbReference type="GO" id="GO:0016020">
    <property type="term" value="C:membrane"/>
    <property type="evidence" value="ECO:0007669"/>
    <property type="project" value="InterPro"/>
</dbReference>
<protein>
    <submittedName>
        <fullName evidence="7">Flagellar protein FliO/FliZ</fullName>
    </submittedName>
</protein>
<keyword evidence="4 6" id="KW-1133">Transmembrane helix</keyword>